<reference evidence="19" key="2">
    <citation type="submission" date="2025-09" db="UniProtKB">
        <authorList>
            <consortium name="Ensembl"/>
        </authorList>
    </citation>
    <scope>IDENTIFICATION</scope>
</reference>
<evidence type="ECO:0000256" key="4">
    <source>
        <dbReference type="ARBA" id="ARBA00006577"/>
    </source>
</evidence>
<dbReference type="FunFam" id="3.10.50.40:FF:000020">
    <property type="entry name" value="Peptidylprolyl isomerase"/>
    <property type="match status" value="1"/>
</dbReference>
<evidence type="ECO:0000256" key="8">
    <source>
        <dbReference type="ARBA" id="ARBA00022583"/>
    </source>
</evidence>
<accession>A0A669Q7E3</accession>
<comment type="similarity">
    <text evidence="4">Belongs to the FKBP-type PPIase family.</text>
</comment>
<dbReference type="InterPro" id="IPR001179">
    <property type="entry name" value="PPIase_FKBP_dom"/>
</dbReference>
<sequence>MFGAAEEDDADFLAPATGARLASLFGLDQTVSSQGNEFFQYTAPKQPKKGQTAAQKAPTAPAATGTPSVFMATAVHAYRYTNGQYLKQGKYGAAVVGSHATKEYRILLYISQQQQITSARIHPGFVLTVQSNNYSTFYDDQRQNWSIMFESEKAAMDFSKQVCIAKYNSSPVLDSVLYQDLLLGEGQGVEGGDSLEIAYTGWLFQNNGLGQVFDSNVNKDKLLRLKLGSGKVIKGWEEGMMGMKKGGRRYLIIPPAWAYGTQGVAGRVPPDSTLVFEVEVRRVKLVKEGSGSDGQSISSRDSPAPSPVPNSDGFSADSVLLPPSTIPPKPGEPAVRAKSNSISEQLANPDVAKAKLISRMAKMGQPMLPFLAGTAGSQLDSSDSEIEDPNSLRGAAQPVVSSSMRSSQPAHAVLPTVEWPSSLAGCKLLSIASNTCVQTLCPCDYRTFLSIQAPGDVTSFLMTEVRQHNTEIRLAVSKVVDKMDHLAAKVEEMKKQNTGNSSLLPGISSVTMEASMIMSNIQRIIQENERLKQEIFEKSSRIEEQNEKISELIERNQRYVEQSNLLMEQRNHSLQTTNENTQARVLHAEQEKAKVAEELASATAQVSQLQLELTAHQKKEMDLRKQLSAALQEAERHETQLNKMQAQLAELQEASEDTQTRFKAEKQSRKHLDMKISALEEELTDLKVEKETLERNLAERKKKSLSERAQAEEEMEEIRRSYQQELDKLRQLLKKARTSTDQAAAEQLSLIQAELESQWEAKCERTLASAKEQHVRQYQEVCEQRDSLQQQVSHLEEKYSALQSEMVILKAHYEECIQKLEKNQDYRSSPVKKIMNGVFQSLRGEFELEETYSGRMVLGVVMNTIKTVTLQLLSKQQERPEHDSKKEEESGVGRPEGSEVSTLSVHKGEAAPPAAEVRMPEEEQAPQSSGVLEEEEVQQESLSSGAEHCLNADKGPELAEQAIPKVDEDFVLAEQKQESSPIKKAETEHSPFGVSLQAEAADPSFLETKPEEMDVAVLADKPAAEQEAEEPVGGLEPPPLSSEGENCTDPSDGAGSDQEPASVSNTEEKSSPTIREVPQQKELGSSPSQKGSR</sequence>
<keyword evidence="15" id="KW-0413">Isomerase</keyword>
<dbReference type="Ensembl" id="ENSPCLT00000020586.1">
    <property type="protein sequence ID" value="ENSPCLP00000015660.1"/>
    <property type="gene ID" value="ENSPCLG00000012753.1"/>
</dbReference>
<keyword evidence="6" id="KW-0963">Cytoplasm</keyword>
<proteinExistence type="inferred from homology"/>
<dbReference type="PANTHER" id="PTHR44927">
    <property type="entry name" value="FK506-BINDING PROTEIN 15"/>
    <property type="match status" value="1"/>
</dbReference>
<evidence type="ECO:0000256" key="5">
    <source>
        <dbReference type="ARBA" id="ARBA00022448"/>
    </source>
</evidence>
<keyword evidence="11 16" id="KW-0175">Coiled coil</keyword>
<reference evidence="19" key="1">
    <citation type="submission" date="2025-08" db="UniProtKB">
        <authorList>
            <consortium name="Ensembl"/>
        </authorList>
    </citation>
    <scope>IDENTIFICATION</scope>
</reference>
<comment type="subunit">
    <text evidence="14">Interacts with WIP and actin. Interacts with TBC1D23.</text>
</comment>
<dbReference type="InterPro" id="IPR056598">
    <property type="entry name" value="FKBP-15_dom"/>
</dbReference>
<dbReference type="GO" id="GO:0003779">
    <property type="term" value="F:actin binding"/>
    <property type="evidence" value="ECO:0007669"/>
    <property type="project" value="UniProtKB-KW"/>
</dbReference>
<comment type="subcellular location">
    <subcellularLocation>
        <location evidence="2">Cell projection</location>
        <location evidence="2">Axon</location>
    </subcellularLocation>
    <subcellularLocation>
        <location evidence="3">Cytoplasm</location>
    </subcellularLocation>
    <subcellularLocation>
        <location evidence="1">Early endosome</location>
    </subcellularLocation>
</comment>
<dbReference type="GO" id="GO:0005769">
    <property type="term" value="C:early endosome"/>
    <property type="evidence" value="ECO:0007669"/>
    <property type="project" value="UniProtKB-SubCell"/>
</dbReference>
<dbReference type="GO" id="GO:0003755">
    <property type="term" value="F:peptidyl-prolyl cis-trans isomerase activity"/>
    <property type="evidence" value="ECO:0007669"/>
    <property type="project" value="UniProtKB-KW"/>
</dbReference>
<feature type="compositionally biased region" description="Basic and acidic residues" evidence="17">
    <location>
        <begin position="975"/>
        <end position="989"/>
    </location>
</feature>
<keyword evidence="5" id="KW-0813">Transport</keyword>
<feature type="region of interest" description="Disordered" evidence="17">
    <location>
        <begin position="374"/>
        <end position="396"/>
    </location>
</feature>
<evidence type="ECO:0000256" key="13">
    <source>
        <dbReference type="ARBA" id="ARBA00023273"/>
    </source>
</evidence>
<evidence type="ECO:0000256" key="12">
    <source>
        <dbReference type="ARBA" id="ARBA00023203"/>
    </source>
</evidence>
<evidence type="ECO:0000256" key="7">
    <source>
        <dbReference type="ARBA" id="ARBA00022553"/>
    </source>
</evidence>
<evidence type="ECO:0000256" key="17">
    <source>
        <dbReference type="SAM" id="MobiDB-lite"/>
    </source>
</evidence>
<dbReference type="GO" id="GO:0006897">
    <property type="term" value="P:endocytosis"/>
    <property type="evidence" value="ECO:0007669"/>
    <property type="project" value="UniProtKB-KW"/>
</dbReference>
<keyword evidence="7" id="KW-0597">Phosphoprotein</keyword>
<evidence type="ECO:0000256" key="9">
    <source>
        <dbReference type="ARBA" id="ARBA00022753"/>
    </source>
</evidence>
<evidence type="ECO:0000256" key="11">
    <source>
        <dbReference type="ARBA" id="ARBA00023054"/>
    </source>
</evidence>
<feature type="region of interest" description="Disordered" evidence="17">
    <location>
        <begin position="874"/>
        <end position="954"/>
    </location>
</feature>
<evidence type="ECO:0000256" key="6">
    <source>
        <dbReference type="ARBA" id="ARBA00022490"/>
    </source>
</evidence>
<dbReference type="Pfam" id="PF00254">
    <property type="entry name" value="FKBP_C"/>
    <property type="match status" value="1"/>
</dbReference>
<organism evidence="19 20">
    <name type="scientific">Phasianus colchicus</name>
    <name type="common">Common pheasant</name>
    <dbReference type="NCBI Taxonomy" id="9054"/>
    <lineage>
        <taxon>Eukaryota</taxon>
        <taxon>Metazoa</taxon>
        <taxon>Chordata</taxon>
        <taxon>Craniata</taxon>
        <taxon>Vertebrata</taxon>
        <taxon>Euteleostomi</taxon>
        <taxon>Archelosauria</taxon>
        <taxon>Archosauria</taxon>
        <taxon>Dinosauria</taxon>
        <taxon>Saurischia</taxon>
        <taxon>Theropoda</taxon>
        <taxon>Coelurosauria</taxon>
        <taxon>Aves</taxon>
        <taxon>Neognathae</taxon>
        <taxon>Galloanserae</taxon>
        <taxon>Galliformes</taxon>
        <taxon>Phasianidae</taxon>
        <taxon>Phasianinae</taxon>
        <taxon>Phasianus</taxon>
    </lineage>
</organism>
<evidence type="ECO:0000256" key="15">
    <source>
        <dbReference type="PROSITE-ProRule" id="PRU00277"/>
    </source>
</evidence>
<dbReference type="EC" id="5.2.1.8" evidence="15"/>
<feature type="region of interest" description="Disordered" evidence="17">
    <location>
        <begin position="287"/>
        <end position="342"/>
    </location>
</feature>
<dbReference type="Pfam" id="PF23649">
    <property type="entry name" value="FKBP15"/>
    <property type="match status" value="1"/>
</dbReference>
<dbReference type="PANTHER" id="PTHR44927:SF1">
    <property type="entry name" value="FK506-BINDING PROTEIN 15"/>
    <property type="match status" value="1"/>
</dbReference>
<comment type="catalytic activity">
    <reaction evidence="15">
        <text>[protein]-peptidylproline (omega=180) = [protein]-peptidylproline (omega=0)</text>
        <dbReference type="Rhea" id="RHEA:16237"/>
        <dbReference type="Rhea" id="RHEA-COMP:10747"/>
        <dbReference type="Rhea" id="RHEA-COMP:10748"/>
        <dbReference type="ChEBI" id="CHEBI:83833"/>
        <dbReference type="ChEBI" id="CHEBI:83834"/>
        <dbReference type="EC" id="5.2.1.8"/>
    </reaction>
</comment>
<keyword evidence="8" id="KW-0254">Endocytosis</keyword>
<dbReference type="Gene3D" id="3.10.50.40">
    <property type="match status" value="1"/>
</dbReference>
<dbReference type="AlphaFoldDB" id="A0A669Q7E3"/>
<dbReference type="Proteomes" id="UP000472261">
    <property type="component" value="Unplaced"/>
</dbReference>
<keyword evidence="12" id="KW-0009">Actin-binding</keyword>
<feature type="region of interest" description="Disordered" evidence="17">
    <location>
        <begin position="973"/>
        <end position="1093"/>
    </location>
</feature>
<evidence type="ECO:0000259" key="18">
    <source>
        <dbReference type="PROSITE" id="PS50059"/>
    </source>
</evidence>
<evidence type="ECO:0000313" key="19">
    <source>
        <dbReference type="Ensembl" id="ENSPCLP00000015660.1"/>
    </source>
</evidence>
<evidence type="ECO:0000256" key="1">
    <source>
        <dbReference type="ARBA" id="ARBA00004412"/>
    </source>
</evidence>
<feature type="compositionally biased region" description="Basic and acidic residues" evidence="17">
    <location>
        <begin position="876"/>
        <end position="891"/>
    </location>
</feature>
<evidence type="ECO:0000256" key="10">
    <source>
        <dbReference type="ARBA" id="ARBA00022990"/>
    </source>
</evidence>
<dbReference type="InterPro" id="IPR046357">
    <property type="entry name" value="PPIase_dom_sf"/>
</dbReference>
<keyword evidence="13" id="KW-0966">Cell projection</keyword>
<protein>
    <recommendedName>
        <fullName evidence="15">peptidylprolyl isomerase</fullName>
        <ecNumber evidence="15">5.2.1.8</ecNumber>
    </recommendedName>
</protein>
<feature type="coiled-coil region" evidence="16">
    <location>
        <begin position="476"/>
        <end position="746"/>
    </location>
</feature>
<feature type="coiled-coil region" evidence="16">
    <location>
        <begin position="771"/>
        <end position="812"/>
    </location>
</feature>
<name>A0A669Q7E3_PHACC</name>
<keyword evidence="10" id="KW-0007">Acetylation</keyword>
<evidence type="ECO:0000256" key="3">
    <source>
        <dbReference type="ARBA" id="ARBA00004496"/>
    </source>
</evidence>
<keyword evidence="15" id="KW-0697">Rotamase</keyword>
<feature type="domain" description="PPIase FKBP-type" evidence="18">
    <location>
        <begin position="192"/>
        <end position="284"/>
    </location>
</feature>
<feature type="region of interest" description="Disordered" evidence="17">
    <location>
        <begin position="43"/>
        <end position="63"/>
    </location>
</feature>
<keyword evidence="20" id="KW-1185">Reference proteome</keyword>
<keyword evidence="9" id="KW-0967">Endosome</keyword>
<evidence type="ECO:0000256" key="2">
    <source>
        <dbReference type="ARBA" id="ARBA00004489"/>
    </source>
</evidence>
<feature type="compositionally biased region" description="Polar residues" evidence="17">
    <location>
        <begin position="1082"/>
        <end position="1093"/>
    </location>
</feature>
<dbReference type="SUPFAM" id="SSF54534">
    <property type="entry name" value="FKBP-like"/>
    <property type="match status" value="1"/>
</dbReference>
<dbReference type="GO" id="GO:0030426">
    <property type="term" value="C:growth cone"/>
    <property type="evidence" value="ECO:0007669"/>
    <property type="project" value="TreeGrafter"/>
</dbReference>
<evidence type="ECO:0000256" key="16">
    <source>
        <dbReference type="SAM" id="Coils"/>
    </source>
</evidence>
<evidence type="ECO:0000313" key="20">
    <source>
        <dbReference type="Proteomes" id="UP000472261"/>
    </source>
</evidence>
<evidence type="ECO:0000256" key="14">
    <source>
        <dbReference type="ARBA" id="ARBA00065657"/>
    </source>
</evidence>
<dbReference type="PROSITE" id="PS50059">
    <property type="entry name" value="FKBP_PPIASE"/>
    <property type="match status" value="1"/>
</dbReference>